<dbReference type="PROSITE" id="PS00600">
    <property type="entry name" value="AA_TRANSFER_CLASS_3"/>
    <property type="match status" value="1"/>
</dbReference>
<proteinExistence type="inferred from homology"/>
<feature type="non-terminal residue" evidence="17">
    <location>
        <position position="1"/>
    </location>
</feature>
<dbReference type="Pfam" id="PF00202">
    <property type="entry name" value="Aminotran_3"/>
    <property type="match status" value="1"/>
</dbReference>
<evidence type="ECO:0000313" key="17">
    <source>
        <dbReference type="EMBL" id="PJF47119.1"/>
    </source>
</evidence>
<dbReference type="GO" id="GO:0030170">
    <property type="term" value="F:pyridoxal phosphate binding"/>
    <property type="evidence" value="ECO:0007669"/>
    <property type="project" value="InterPro"/>
</dbReference>
<dbReference type="Gene3D" id="3.40.640.10">
    <property type="entry name" value="Type I PLP-dependent aspartate aminotransferase-like (Major domain)"/>
    <property type="match status" value="1"/>
</dbReference>
<organism evidence="17 18">
    <name type="scientific">Candidatus Thermofonsia Clade 3 bacterium</name>
    <dbReference type="NCBI Taxonomy" id="2364212"/>
    <lineage>
        <taxon>Bacteria</taxon>
        <taxon>Bacillati</taxon>
        <taxon>Chloroflexota</taxon>
        <taxon>Candidatus Thermofontia</taxon>
        <taxon>Candidatus Thermofonsia Clade 3</taxon>
    </lineage>
</organism>
<evidence type="ECO:0000256" key="12">
    <source>
        <dbReference type="ARBA" id="ARBA00030857"/>
    </source>
</evidence>
<keyword evidence="8 17" id="KW-0808">Transferase</keyword>
<keyword evidence="9 16" id="KW-0663">Pyridoxal phosphate</keyword>
<name>A0A2M8QBE9_9CHLR</name>
<sequence>AIYRYTDIAFARGEGVFLYDFEGNRYYDMAAGIATMNVGHCHPRVVQAIADQAGRLIHAASHVGYMAPYVEIAETLRSLMPPPLDVGKALLVNSGSEAVESALKLARAVTGRSMVLAFIDGFHGRPMGALAATGSSSGYRRHLGGLLAGVEHVPYPNCGRCAFGHGPRAPQDCCGQWKAFIQMTLDKLVHPDDLAAILVEPIAGEGGYIVPPDDFLPFLRQVCDRTGALLIVDEVQTGLGRTGRWFAFEHSGIAPDIVALGKAIGGGLPLGGIIARADLMDRWWPAAHGSTFGGNPIACRAGLETIAIMREEGLLENAVRVGARLRQGFEEARPYAPAIGEVRGRGLMVAVDLVDRQGQPLSTDLLKQVIKSLGKHGVVMTKCGPSALRFAPALILTERQADEVVTRVIEVVQGLAA</sequence>
<dbReference type="EMBL" id="PGTN01000067">
    <property type="protein sequence ID" value="PJF47119.1"/>
    <property type="molecule type" value="Genomic_DNA"/>
</dbReference>
<dbReference type="GO" id="GO:0034386">
    <property type="term" value="F:4-aminobutyrate:2-oxoglutarate transaminase activity"/>
    <property type="evidence" value="ECO:0007669"/>
    <property type="project" value="UniProtKB-EC"/>
</dbReference>
<evidence type="ECO:0000256" key="5">
    <source>
        <dbReference type="ARBA" id="ARBA00012876"/>
    </source>
</evidence>
<dbReference type="GO" id="GO:0047298">
    <property type="term" value="F:(S)-3-amino-2-methylpropionate transaminase activity"/>
    <property type="evidence" value="ECO:0007669"/>
    <property type="project" value="UniProtKB-EC"/>
</dbReference>
<dbReference type="AlphaFoldDB" id="A0A2M8QBE9"/>
<evidence type="ECO:0000256" key="2">
    <source>
        <dbReference type="ARBA" id="ARBA00001933"/>
    </source>
</evidence>
<dbReference type="EC" id="2.6.1.19" evidence="6"/>
<comment type="catalytic activity">
    <reaction evidence="1">
        <text>(S)-3-amino-2-methylpropanoate + 2-oxoglutarate = 2-methyl-3-oxopropanoate + L-glutamate</text>
        <dbReference type="Rhea" id="RHEA:13993"/>
        <dbReference type="ChEBI" id="CHEBI:16810"/>
        <dbReference type="ChEBI" id="CHEBI:29985"/>
        <dbReference type="ChEBI" id="CHEBI:57700"/>
        <dbReference type="ChEBI" id="CHEBI:58655"/>
        <dbReference type="EC" id="2.6.1.22"/>
    </reaction>
</comment>
<dbReference type="InterPro" id="IPR050103">
    <property type="entry name" value="Class-III_PLP-dep_AT"/>
</dbReference>
<dbReference type="InterPro" id="IPR015421">
    <property type="entry name" value="PyrdxlP-dep_Trfase_major"/>
</dbReference>
<dbReference type="Gene3D" id="3.90.1150.10">
    <property type="entry name" value="Aspartate Aminotransferase, domain 1"/>
    <property type="match status" value="1"/>
</dbReference>
<dbReference type="PANTHER" id="PTHR11986:SF58">
    <property type="entry name" value="LEUCINE_METHIONINE RACEMASE"/>
    <property type="match status" value="1"/>
</dbReference>
<gene>
    <name evidence="17" type="ORF">CUN48_10395</name>
</gene>
<comment type="caution">
    <text evidence="17">The sequence shown here is derived from an EMBL/GenBank/DDBJ whole genome shotgun (WGS) entry which is preliminary data.</text>
</comment>
<dbReference type="InterPro" id="IPR005814">
    <property type="entry name" value="Aminotrans_3"/>
</dbReference>
<comment type="similarity">
    <text evidence="4 16">Belongs to the class-III pyridoxal-phosphate-dependent aminotransferase family.</text>
</comment>
<dbReference type="EC" id="2.6.1.22" evidence="5"/>
<protein>
    <recommendedName>
        <fullName evidence="12">(S)-3-amino-2-methylpropionate transaminase</fullName>
        <ecNumber evidence="6">2.6.1.19</ecNumber>
        <ecNumber evidence="5">2.6.1.22</ecNumber>
    </recommendedName>
    <alternativeName>
        <fullName evidence="13">GABA aminotransferase</fullName>
    </alternativeName>
    <alternativeName>
        <fullName evidence="11">Gamma-amino-N-butyrate transaminase</fullName>
    </alternativeName>
    <alternativeName>
        <fullName evidence="15">Glutamate:succinic semialdehyde transaminase</fullName>
    </alternativeName>
    <alternativeName>
        <fullName evidence="10">L-AIBAT</fullName>
    </alternativeName>
</protein>
<dbReference type="InterPro" id="IPR015422">
    <property type="entry name" value="PyrdxlP-dep_Trfase_small"/>
</dbReference>
<dbReference type="GO" id="GO:0042802">
    <property type="term" value="F:identical protein binding"/>
    <property type="evidence" value="ECO:0007669"/>
    <property type="project" value="TreeGrafter"/>
</dbReference>
<dbReference type="InterPro" id="IPR049704">
    <property type="entry name" value="Aminotrans_3_PPA_site"/>
</dbReference>
<evidence type="ECO:0000256" key="9">
    <source>
        <dbReference type="ARBA" id="ARBA00022898"/>
    </source>
</evidence>
<dbReference type="InterPro" id="IPR015424">
    <property type="entry name" value="PyrdxlP-dep_Trfase"/>
</dbReference>
<dbReference type="PANTHER" id="PTHR11986">
    <property type="entry name" value="AMINOTRANSFERASE CLASS III"/>
    <property type="match status" value="1"/>
</dbReference>
<comment type="pathway">
    <text evidence="3">Amino-acid degradation; 4-aminobutanoate degradation.</text>
</comment>
<evidence type="ECO:0000256" key="8">
    <source>
        <dbReference type="ARBA" id="ARBA00022679"/>
    </source>
</evidence>
<evidence type="ECO:0000256" key="1">
    <source>
        <dbReference type="ARBA" id="ARBA00001750"/>
    </source>
</evidence>
<keyword evidence="7 17" id="KW-0032">Aminotransferase</keyword>
<evidence type="ECO:0000256" key="10">
    <source>
        <dbReference type="ARBA" id="ARBA00029760"/>
    </source>
</evidence>
<reference evidence="17 18" key="1">
    <citation type="submission" date="2017-11" db="EMBL/GenBank/DDBJ databases">
        <title>Evolution of Phototrophy in the Chloroflexi Phylum Driven by Horizontal Gene Transfer.</title>
        <authorList>
            <person name="Ward L.M."/>
            <person name="Hemp J."/>
            <person name="Shih P.M."/>
            <person name="Mcglynn S.E."/>
            <person name="Fischer W."/>
        </authorList>
    </citation>
    <scope>NUCLEOTIDE SEQUENCE [LARGE SCALE GENOMIC DNA]</scope>
    <source>
        <strain evidence="17">JP3_7</strain>
    </source>
</reference>
<evidence type="ECO:0000256" key="7">
    <source>
        <dbReference type="ARBA" id="ARBA00022576"/>
    </source>
</evidence>
<evidence type="ECO:0000256" key="11">
    <source>
        <dbReference type="ARBA" id="ARBA00030204"/>
    </source>
</evidence>
<evidence type="ECO:0000256" key="6">
    <source>
        <dbReference type="ARBA" id="ARBA00012912"/>
    </source>
</evidence>
<evidence type="ECO:0000256" key="3">
    <source>
        <dbReference type="ARBA" id="ARBA00005176"/>
    </source>
</evidence>
<dbReference type="Proteomes" id="UP000230790">
    <property type="component" value="Unassembled WGS sequence"/>
</dbReference>
<comment type="catalytic activity">
    <reaction evidence="14">
        <text>4-aminobutanoate + 2-oxoglutarate = succinate semialdehyde + L-glutamate</text>
        <dbReference type="Rhea" id="RHEA:23352"/>
        <dbReference type="ChEBI" id="CHEBI:16810"/>
        <dbReference type="ChEBI" id="CHEBI:29985"/>
        <dbReference type="ChEBI" id="CHEBI:57706"/>
        <dbReference type="ChEBI" id="CHEBI:59888"/>
        <dbReference type="EC" id="2.6.1.19"/>
    </reaction>
</comment>
<evidence type="ECO:0000256" key="13">
    <source>
        <dbReference type="ARBA" id="ARBA00031787"/>
    </source>
</evidence>
<dbReference type="FunFam" id="3.40.640.10:FF:000013">
    <property type="entry name" value="4-aminobutyrate aminotransferase"/>
    <property type="match status" value="1"/>
</dbReference>
<comment type="cofactor">
    <cofactor evidence="2">
        <name>pyridoxal 5'-phosphate</name>
        <dbReference type="ChEBI" id="CHEBI:597326"/>
    </cofactor>
</comment>
<dbReference type="PIRSF" id="PIRSF000521">
    <property type="entry name" value="Transaminase_4ab_Lys_Orn"/>
    <property type="match status" value="1"/>
</dbReference>
<accession>A0A2M8QBE9</accession>
<dbReference type="SUPFAM" id="SSF53383">
    <property type="entry name" value="PLP-dependent transferases"/>
    <property type="match status" value="1"/>
</dbReference>
<evidence type="ECO:0000256" key="15">
    <source>
        <dbReference type="ARBA" id="ARBA00050054"/>
    </source>
</evidence>
<evidence type="ECO:0000256" key="16">
    <source>
        <dbReference type="RuleBase" id="RU003560"/>
    </source>
</evidence>
<evidence type="ECO:0000313" key="18">
    <source>
        <dbReference type="Proteomes" id="UP000230790"/>
    </source>
</evidence>
<evidence type="ECO:0000256" key="14">
    <source>
        <dbReference type="ARBA" id="ARBA00048021"/>
    </source>
</evidence>
<evidence type="ECO:0000256" key="4">
    <source>
        <dbReference type="ARBA" id="ARBA00008954"/>
    </source>
</evidence>
<dbReference type="CDD" id="cd00610">
    <property type="entry name" value="OAT_like"/>
    <property type="match status" value="1"/>
</dbReference>